<keyword evidence="4" id="KW-0597">Phosphoprotein</keyword>
<evidence type="ECO:0000256" key="5">
    <source>
        <dbReference type="ARBA" id="ARBA00022679"/>
    </source>
</evidence>
<keyword evidence="8" id="KW-0418">Kinase</keyword>
<reference evidence="15" key="1">
    <citation type="submission" date="2020-10" db="EMBL/GenBank/DDBJ databases">
        <title>Taxonomic study of unclassified bacteria belonging to the class Ktedonobacteria.</title>
        <authorList>
            <person name="Yabe S."/>
            <person name="Wang C.M."/>
            <person name="Zheng Y."/>
            <person name="Sakai Y."/>
            <person name="Cavaletti L."/>
            <person name="Monciardini P."/>
            <person name="Donadio S."/>
        </authorList>
    </citation>
    <scope>NUCLEOTIDE SEQUENCE</scope>
    <source>
        <strain evidence="15">SOSP1-1</strain>
    </source>
</reference>
<feature type="transmembrane region" description="Helical" evidence="13">
    <location>
        <begin position="131"/>
        <end position="148"/>
    </location>
</feature>
<evidence type="ECO:0000256" key="7">
    <source>
        <dbReference type="ARBA" id="ARBA00022741"/>
    </source>
</evidence>
<keyword evidence="10 13" id="KW-1133">Transmembrane helix</keyword>
<dbReference type="InterPro" id="IPR025201">
    <property type="entry name" value="KdpD_TM"/>
</dbReference>
<dbReference type="SMART" id="SM00387">
    <property type="entry name" value="HATPase_c"/>
    <property type="match status" value="1"/>
</dbReference>
<name>A0A8J3HTB5_9CHLR</name>
<dbReference type="GO" id="GO:0016020">
    <property type="term" value="C:membrane"/>
    <property type="evidence" value="ECO:0007669"/>
    <property type="project" value="UniProtKB-SubCell"/>
</dbReference>
<evidence type="ECO:0000256" key="8">
    <source>
        <dbReference type="ARBA" id="ARBA00022777"/>
    </source>
</evidence>
<dbReference type="Gene3D" id="1.20.120.620">
    <property type="entry name" value="Backbone structure of the membrane domain of e. Coli histidine kinase receptor kdpd"/>
    <property type="match status" value="1"/>
</dbReference>
<dbReference type="Gene3D" id="1.10.287.130">
    <property type="match status" value="1"/>
</dbReference>
<dbReference type="InterPro" id="IPR036097">
    <property type="entry name" value="HisK_dim/P_sf"/>
</dbReference>
<dbReference type="InterPro" id="IPR005467">
    <property type="entry name" value="His_kinase_dom"/>
</dbReference>
<evidence type="ECO:0000256" key="4">
    <source>
        <dbReference type="ARBA" id="ARBA00022553"/>
    </source>
</evidence>
<dbReference type="AlphaFoldDB" id="A0A8J3HTB5"/>
<keyword evidence="9" id="KW-0067">ATP-binding</keyword>
<keyword evidence="6 13" id="KW-0812">Transmembrane</keyword>
<comment type="caution">
    <text evidence="15">The sequence shown here is derived from an EMBL/GenBank/DDBJ whole genome shotgun (WGS) entry which is preliminary data.</text>
</comment>
<dbReference type="SMART" id="SM00388">
    <property type="entry name" value="HisKA"/>
    <property type="match status" value="1"/>
</dbReference>
<dbReference type="CDD" id="cd00082">
    <property type="entry name" value="HisKA"/>
    <property type="match status" value="1"/>
</dbReference>
<feature type="domain" description="Histidine kinase" evidence="14">
    <location>
        <begin position="191"/>
        <end position="410"/>
    </location>
</feature>
<organism evidence="15 16">
    <name type="scientific">Ktedonospora formicarum</name>
    <dbReference type="NCBI Taxonomy" id="2778364"/>
    <lineage>
        <taxon>Bacteria</taxon>
        <taxon>Bacillati</taxon>
        <taxon>Chloroflexota</taxon>
        <taxon>Ktedonobacteria</taxon>
        <taxon>Ktedonobacterales</taxon>
        <taxon>Ktedonobacteraceae</taxon>
        <taxon>Ktedonospora</taxon>
    </lineage>
</organism>
<dbReference type="Gene3D" id="3.30.565.10">
    <property type="entry name" value="Histidine kinase-like ATPase, C-terminal domain"/>
    <property type="match status" value="1"/>
</dbReference>
<feature type="transmembrane region" description="Helical" evidence="13">
    <location>
        <begin position="48"/>
        <end position="72"/>
    </location>
</feature>
<dbReference type="InterPro" id="IPR038318">
    <property type="entry name" value="KdpD_sf"/>
</dbReference>
<evidence type="ECO:0000256" key="11">
    <source>
        <dbReference type="ARBA" id="ARBA00023012"/>
    </source>
</evidence>
<evidence type="ECO:0000256" key="2">
    <source>
        <dbReference type="ARBA" id="ARBA00004141"/>
    </source>
</evidence>
<dbReference type="InterPro" id="IPR003661">
    <property type="entry name" value="HisK_dim/P_dom"/>
</dbReference>
<dbReference type="InterPro" id="IPR036890">
    <property type="entry name" value="HATPase_C_sf"/>
</dbReference>
<dbReference type="EC" id="2.7.13.3" evidence="3"/>
<evidence type="ECO:0000256" key="6">
    <source>
        <dbReference type="ARBA" id="ARBA00022692"/>
    </source>
</evidence>
<evidence type="ECO:0000256" key="12">
    <source>
        <dbReference type="ARBA" id="ARBA00023136"/>
    </source>
</evidence>
<evidence type="ECO:0000313" key="16">
    <source>
        <dbReference type="Proteomes" id="UP000612362"/>
    </source>
</evidence>
<evidence type="ECO:0000256" key="1">
    <source>
        <dbReference type="ARBA" id="ARBA00000085"/>
    </source>
</evidence>
<comment type="subcellular location">
    <subcellularLocation>
        <location evidence="2">Membrane</location>
        <topology evidence="2">Multi-pass membrane protein</topology>
    </subcellularLocation>
</comment>
<sequence>MDRIATKIIRKDVYLNRQGIPVRRMTFEQRAELRKSFMATVPQWRHPLIGTLLSILFVGLMGWGLQALDGWFGKDGAYFSGSLLLIPVLFVAVFWGAIPALFTVLLGTLYIDYFFVSLDKDFLWKNWQDGMQILPFLISGVIVAMITAQRERARWNTLVAEQELKEYAEELEISNQKLEDASQLKDRFLSIASHELKTPITTIRGQAQLALRRLSKQEHEVNVEDMRLSLERINGQTERLTTLIEELLDVSSIRTGKMALHKRKLDINEICQRVVDDQHLLTERLIELTVPNQATFVSVDRDRIEQVLVNLISNAVKYSPEGCPVQVTVKRTMRKVLIGVRDHGQGIAQDQLDKVFDTFYRTPDAEASAKKGLGLGLSISKDIVMRHDGRIWCESLPGQGSIFFVELPQK</sequence>
<accession>A0A8J3HTB5</accession>
<keyword evidence="7" id="KW-0547">Nucleotide-binding</keyword>
<dbReference type="EMBL" id="BNJF01000001">
    <property type="protein sequence ID" value="GHO43334.1"/>
    <property type="molecule type" value="Genomic_DNA"/>
</dbReference>
<dbReference type="GO" id="GO:0000155">
    <property type="term" value="F:phosphorelay sensor kinase activity"/>
    <property type="evidence" value="ECO:0007669"/>
    <property type="project" value="InterPro"/>
</dbReference>
<dbReference type="SUPFAM" id="SSF55874">
    <property type="entry name" value="ATPase domain of HSP90 chaperone/DNA topoisomerase II/histidine kinase"/>
    <property type="match status" value="1"/>
</dbReference>
<dbReference type="RefSeq" id="WP_220192815.1">
    <property type="nucleotide sequence ID" value="NZ_BNJF01000001.1"/>
</dbReference>
<dbReference type="Proteomes" id="UP000612362">
    <property type="component" value="Unassembled WGS sequence"/>
</dbReference>
<dbReference type="PROSITE" id="PS50109">
    <property type="entry name" value="HIS_KIN"/>
    <property type="match status" value="1"/>
</dbReference>
<evidence type="ECO:0000256" key="3">
    <source>
        <dbReference type="ARBA" id="ARBA00012438"/>
    </source>
</evidence>
<keyword evidence="12 13" id="KW-0472">Membrane</keyword>
<dbReference type="InterPro" id="IPR004358">
    <property type="entry name" value="Sig_transdc_His_kin-like_C"/>
</dbReference>
<evidence type="ECO:0000313" key="15">
    <source>
        <dbReference type="EMBL" id="GHO43334.1"/>
    </source>
</evidence>
<dbReference type="InterPro" id="IPR050736">
    <property type="entry name" value="Sensor_HK_Regulatory"/>
</dbReference>
<dbReference type="CDD" id="cd00075">
    <property type="entry name" value="HATPase"/>
    <property type="match status" value="1"/>
</dbReference>
<keyword evidence="11" id="KW-0902">Two-component regulatory system</keyword>
<keyword evidence="16" id="KW-1185">Reference proteome</keyword>
<feature type="transmembrane region" description="Helical" evidence="13">
    <location>
        <begin position="84"/>
        <end position="111"/>
    </location>
</feature>
<dbReference type="PRINTS" id="PR00344">
    <property type="entry name" value="BCTRLSENSOR"/>
</dbReference>
<dbReference type="Pfam" id="PF13493">
    <property type="entry name" value="DUF4118"/>
    <property type="match status" value="1"/>
</dbReference>
<dbReference type="InterPro" id="IPR003594">
    <property type="entry name" value="HATPase_dom"/>
</dbReference>
<dbReference type="Pfam" id="PF02518">
    <property type="entry name" value="HATPase_c"/>
    <property type="match status" value="1"/>
</dbReference>
<dbReference type="FunFam" id="3.30.565.10:FF:000006">
    <property type="entry name" value="Sensor histidine kinase WalK"/>
    <property type="match status" value="1"/>
</dbReference>
<gene>
    <name evidence="15" type="ORF">KSX_14970</name>
</gene>
<evidence type="ECO:0000256" key="10">
    <source>
        <dbReference type="ARBA" id="ARBA00022989"/>
    </source>
</evidence>
<protein>
    <recommendedName>
        <fullName evidence="3">histidine kinase</fullName>
        <ecNumber evidence="3">2.7.13.3</ecNumber>
    </recommendedName>
</protein>
<evidence type="ECO:0000259" key="14">
    <source>
        <dbReference type="PROSITE" id="PS50109"/>
    </source>
</evidence>
<dbReference type="PANTHER" id="PTHR43711">
    <property type="entry name" value="TWO-COMPONENT HISTIDINE KINASE"/>
    <property type="match status" value="1"/>
</dbReference>
<evidence type="ECO:0000256" key="9">
    <source>
        <dbReference type="ARBA" id="ARBA00022840"/>
    </source>
</evidence>
<dbReference type="SUPFAM" id="SSF47384">
    <property type="entry name" value="Homodimeric domain of signal transducing histidine kinase"/>
    <property type="match status" value="1"/>
</dbReference>
<comment type="catalytic activity">
    <reaction evidence="1">
        <text>ATP + protein L-histidine = ADP + protein N-phospho-L-histidine.</text>
        <dbReference type="EC" id="2.7.13.3"/>
    </reaction>
</comment>
<evidence type="ECO:0000256" key="13">
    <source>
        <dbReference type="SAM" id="Phobius"/>
    </source>
</evidence>
<keyword evidence="5" id="KW-0808">Transferase</keyword>
<proteinExistence type="predicted"/>
<dbReference type="Pfam" id="PF00512">
    <property type="entry name" value="HisKA"/>
    <property type="match status" value="1"/>
</dbReference>
<dbReference type="PANTHER" id="PTHR43711:SF1">
    <property type="entry name" value="HISTIDINE KINASE 1"/>
    <property type="match status" value="1"/>
</dbReference>
<dbReference type="GO" id="GO:0005524">
    <property type="term" value="F:ATP binding"/>
    <property type="evidence" value="ECO:0007669"/>
    <property type="project" value="UniProtKB-KW"/>
</dbReference>